<name>A0ACC0GJB5_9ERIC</name>
<proteinExistence type="predicted"/>
<dbReference type="EMBL" id="CM045765">
    <property type="protein sequence ID" value="KAI8000683.1"/>
    <property type="molecule type" value="Genomic_DNA"/>
</dbReference>
<organism evidence="1 2">
    <name type="scientific">Camellia lanceoleosa</name>
    <dbReference type="NCBI Taxonomy" id="1840588"/>
    <lineage>
        <taxon>Eukaryota</taxon>
        <taxon>Viridiplantae</taxon>
        <taxon>Streptophyta</taxon>
        <taxon>Embryophyta</taxon>
        <taxon>Tracheophyta</taxon>
        <taxon>Spermatophyta</taxon>
        <taxon>Magnoliopsida</taxon>
        <taxon>eudicotyledons</taxon>
        <taxon>Gunneridae</taxon>
        <taxon>Pentapetalae</taxon>
        <taxon>asterids</taxon>
        <taxon>Ericales</taxon>
        <taxon>Theaceae</taxon>
        <taxon>Camellia</taxon>
    </lineage>
</organism>
<comment type="caution">
    <text evidence="1">The sequence shown here is derived from an EMBL/GenBank/DDBJ whole genome shotgun (WGS) entry which is preliminary data.</text>
</comment>
<protein>
    <submittedName>
        <fullName evidence="1">GPI-anchored protein</fullName>
    </submittedName>
</protein>
<gene>
    <name evidence="1" type="ORF">LOK49_LG09G00340</name>
</gene>
<keyword evidence="2" id="KW-1185">Reference proteome</keyword>
<dbReference type="Proteomes" id="UP001060215">
    <property type="component" value="Chromosome 8"/>
</dbReference>
<sequence length="430" mass="47368">MASSRCSHYASVVFLWLVKGNTRFLCLIVFAICDAKEVELRCLRCALVGFEVISALHESCCGSLDYLKSFEIMDKMTDALSPEMSPSTAPQPYFPLLAPSPLAPFTNNTVPKLSRLCMLNFAAVESMMRMTSIDCIAVFTPFLANVICCPQLEATLVVLIGQSRKDTNLLALNNTLANHCLSNFEQILVGQVAINDVNEFESTVDSSMLLAACKKIDTVNECCDQICQNTISEAARKLALKAYDLLGMDWSYAFSDHSTRVSDCEVIVHRWLASKLDPSRAKDVLRGLSNCNVNKVCPLVFPNVSNVSKGCGNEITNQTACCNAMENYVSRLQKRSFITNLQAVNCAASLGMKLQKVNITENVYNLYRISLKDLSLQAPWPSGFQIPSLCNKTVKIPALTAATSGQSGLHGEDFMFHLLFATWVVLMIVL</sequence>
<evidence type="ECO:0000313" key="2">
    <source>
        <dbReference type="Proteomes" id="UP001060215"/>
    </source>
</evidence>
<evidence type="ECO:0000313" key="1">
    <source>
        <dbReference type="EMBL" id="KAI8000683.1"/>
    </source>
</evidence>
<accession>A0ACC0GJB5</accession>
<reference evidence="1 2" key="1">
    <citation type="journal article" date="2022" name="Plant J.">
        <title>Chromosome-level genome of Camellia lanceoleosa provides a valuable resource for understanding genome evolution and self-incompatibility.</title>
        <authorList>
            <person name="Gong W."/>
            <person name="Xiao S."/>
            <person name="Wang L."/>
            <person name="Liao Z."/>
            <person name="Chang Y."/>
            <person name="Mo W."/>
            <person name="Hu G."/>
            <person name="Li W."/>
            <person name="Zhao G."/>
            <person name="Zhu H."/>
            <person name="Hu X."/>
            <person name="Ji K."/>
            <person name="Xiang X."/>
            <person name="Song Q."/>
            <person name="Yuan D."/>
            <person name="Jin S."/>
            <person name="Zhang L."/>
        </authorList>
    </citation>
    <scope>NUCLEOTIDE SEQUENCE [LARGE SCALE GENOMIC DNA]</scope>
    <source>
        <strain evidence="1">SQ_2022a</strain>
    </source>
</reference>